<dbReference type="RefSeq" id="WP_369243910.1">
    <property type="nucleotide sequence ID" value="NZ_CP163443.1"/>
</dbReference>
<dbReference type="Pfam" id="PF01161">
    <property type="entry name" value="PBP"/>
    <property type="match status" value="1"/>
</dbReference>
<dbReference type="Gene3D" id="3.90.280.10">
    <property type="entry name" value="PEBP-like"/>
    <property type="match status" value="1"/>
</dbReference>
<organism evidence="3">
    <name type="scientific">Streptomyces sp. R41</name>
    <dbReference type="NCBI Taxonomy" id="3238632"/>
    <lineage>
        <taxon>Bacteria</taxon>
        <taxon>Bacillati</taxon>
        <taxon>Actinomycetota</taxon>
        <taxon>Actinomycetes</taxon>
        <taxon>Kitasatosporales</taxon>
        <taxon>Streptomycetaceae</taxon>
        <taxon>Streptomyces</taxon>
    </lineage>
</organism>
<dbReference type="InterPro" id="IPR008914">
    <property type="entry name" value="PEBP"/>
</dbReference>
<dbReference type="PANTHER" id="PTHR30289">
    <property type="entry name" value="UNCHARACTERIZED PROTEIN YBCL-RELATED"/>
    <property type="match status" value="1"/>
</dbReference>
<dbReference type="AlphaFoldDB" id="A0AB39R6I2"/>
<sequence>MRRTSRRKVSALVAAAVLLGLTAGCAGGGGAAAASAAPTPSASKTITVSSRAFEDGGTIPRRYTCDGENVSPPLDFDGVPGDSAELVLLVEDPDAPHGTFVHWVVWGIDPHETALGAGELPNGAAQGRNGFGKRGYGGPCPPEGKPHRYVFSVFAADEKPALPMGASADDVKRALTGHITAYGTLVGRYGR</sequence>
<accession>A0AB39R6I2</accession>
<dbReference type="SUPFAM" id="SSF49777">
    <property type="entry name" value="PEBP-like"/>
    <property type="match status" value="1"/>
</dbReference>
<evidence type="ECO:0000313" key="3">
    <source>
        <dbReference type="EMBL" id="XDQ50559.1"/>
    </source>
</evidence>
<dbReference type="PROSITE" id="PS51257">
    <property type="entry name" value="PROKAR_LIPOPROTEIN"/>
    <property type="match status" value="1"/>
</dbReference>
<dbReference type="InterPro" id="IPR036610">
    <property type="entry name" value="PEBP-like_sf"/>
</dbReference>
<dbReference type="PANTHER" id="PTHR30289:SF1">
    <property type="entry name" value="PEBP (PHOSPHATIDYLETHANOLAMINE-BINDING PROTEIN) FAMILY PROTEIN"/>
    <property type="match status" value="1"/>
</dbReference>
<proteinExistence type="inferred from homology"/>
<dbReference type="InterPro" id="IPR005247">
    <property type="entry name" value="YbhB_YbcL/LppC-like"/>
</dbReference>
<gene>
    <name evidence="3" type="ORF">AB5J53_01955</name>
</gene>
<evidence type="ECO:0000256" key="1">
    <source>
        <dbReference type="ARBA" id="ARBA00007120"/>
    </source>
</evidence>
<keyword evidence="2" id="KW-0732">Signal</keyword>
<dbReference type="GO" id="GO:0004860">
    <property type="term" value="F:protein kinase inhibitor activity"/>
    <property type="evidence" value="ECO:0007669"/>
    <property type="project" value="UniProtKB-KW"/>
</dbReference>
<keyword evidence="3" id="KW-0649">Protein kinase inhibitor</keyword>
<dbReference type="CDD" id="cd00865">
    <property type="entry name" value="PEBP_bact_arch"/>
    <property type="match status" value="1"/>
</dbReference>
<feature type="chain" id="PRO_5044215956" evidence="2">
    <location>
        <begin position="27"/>
        <end position="191"/>
    </location>
</feature>
<dbReference type="PROSITE" id="PS51318">
    <property type="entry name" value="TAT"/>
    <property type="match status" value="1"/>
</dbReference>
<protein>
    <submittedName>
        <fullName evidence="3">YbhB/YbcL family Raf kinase inhibitor-like protein</fullName>
    </submittedName>
</protein>
<comment type="similarity">
    <text evidence="1">Belongs to the UPF0098 family.</text>
</comment>
<dbReference type="NCBIfam" id="TIGR00481">
    <property type="entry name" value="YbhB/YbcL family Raf kinase inhibitor-like protein"/>
    <property type="match status" value="1"/>
</dbReference>
<feature type="signal peptide" evidence="2">
    <location>
        <begin position="1"/>
        <end position="26"/>
    </location>
</feature>
<name>A0AB39R6I2_9ACTN</name>
<dbReference type="InterPro" id="IPR006311">
    <property type="entry name" value="TAT_signal"/>
</dbReference>
<dbReference type="EMBL" id="CP163443">
    <property type="protein sequence ID" value="XDQ50559.1"/>
    <property type="molecule type" value="Genomic_DNA"/>
</dbReference>
<evidence type="ECO:0000256" key="2">
    <source>
        <dbReference type="SAM" id="SignalP"/>
    </source>
</evidence>
<reference evidence="3" key="1">
    <citation type="submission" date="2024-07" db="EMBL/GenBank/DDBJ databases">
        <authorList>
            <person name="Yu S.T."/>
        </authorList>
    </citation>
    <scope>NUCLEOTIDE SEQUENCE</scope>
    <source>
        <strain evidence="3">R41</strain>
    </source>
</reference>